<dbReference type="PROSITE" id="PS51318">
    <property type="entry name" value="TAT"/>
    <property type="match status" value="1"/>
</dbReference>
<keyword evidence="4" id="KW-0378">Hydrolase</keyword>
<comment type="caution">
    <text evidence="4">The sequence shown here is derived from an EMBL/GenBank/DDBJ whole genome shotgun (WGS) entry which is preliminary data.</text>
</comment>
<reference evidence="4" key="1">
    <citation type="journal article" date="2014" name="Int. J. Syst. Evol. Microbiol.">
        <title>Complete genome sequence of Corynebacterium casei LMG S-19264T (=DSM 44701T), isolated from a smear-ripened cheese.</title>
        <authorList>
            <consortium name="US DOE Joint Genome Institute (JGI-PGF)"/>
            <person name="Walter F."/>
            <person name="Albersmeier A."/>
            <person name="Kalinowski J."/>
            <person name="Ruckert C."/>
        </authorList>
    </citation>
    <scope>NUCLEOTIDE SEQUENCE</scope>
    <source>
        <strain evidence="4">JCM 4125</strain>
    </source>
</reference>
<dbReference type="Pfam" id="PF00144">
    <property type="entry name" value="Beta-lactamase"/>
    <property type="match status" value="1"/>
</dbReference>
<dbReference type="GO" id="GO:0004180">
    <property type="term" value="F:carboxypeptidase activity"/>
    <property type="evidence" value="ECO:0007669"/>
    <property type="project" value="UniProtKB-KW"/>
</dbReference>
<feature type="compositionally biased region" description="Low complexity" evidence="1">
    <location>
        <begin position="37"/>
        <end position="48"/>
    </location>
</feature>
<evidence type="ECO:0000313" key="5">
    <source>
        <dbReference type="Proteomes" id="UP000646776"/>
    </source>
</evidence>
<dbReference type="InterPro" id="IPR006311">
    <property type="entry name" value="TAT_signal"/>
</dbReference>
<dbReference type="EMBL" id="BMSA01000001">
    <property type="protein sequence ID" value="GGT32402.1"/>
    <property type="molecule type" value="Genomic_DNA"/>
</dbReference>
<reference evidence="4" key="2">
    <citation type="submission" date="2020-09" db="EMBL/GenBank/DDBJ databases">
        <authorList>
            <person name="Sun Q."/>
            <person name="Ohkuma M."/>
        </authorList>
    </citation>
    <scope>NUCLEOTIDE SEQUENCE</scope>
    <source>
        <strain evidence="4">JCM 4125</strain>
    </source>
</reference>
<dbReference type="SUPFAM" id="SSF56601">
    <property type="entry name" value="beta-lactamase/transpeptidase-like"/>
    <property type="match status" value="1"/>
</dbReference>
<name>A0A918H1J1_9ACTN</name>
<dbReference type="InterPro" id="IPR001466">
    <property type="entry name" value="Beta-lactam-related"/>
</dbReference>
<dbReference type="RefSeq" id="WP_373299159.1">
    <property type="nucleotide sequence ID" value="NZ_BMSA01000001.1"/>
</dbReference>
<dbReference type="InterPro" id="IPR012338">
    <property type="entry name" value="Beta-lactam/transpept-like"/>
</dbReference>
<evidence type="ECO:0000256" key="1">
    <source>
        <dbReference type="SAM" id="MobiDB-lite"/>
    </source>
</evidence>
<proteinExistence type="predicted"/>
<keyword evidence="4" id="KW-0121">Carboxypeptidase</keyword>
<feature type="signal peptide" evidence="2">
    <location>
        <begin position="1"/>
        <end position="34"/>
    </location>
</feature>
<feature type="chain" id="PRO_5039380417" evidence="2">
    <location>
        <begin position="35"/>
        <end position="417"/>
    </location>
</feature>
<protein>
    <submittedName>
        <fullName evidence="4">D-alanyl-D-alanine carboxypeptidase</fullName>
    </submittedName>
</protein>
<dbReference type="PANTHER" id="PTHR46825">
    <property type="entry name" value="D-ALANYL-D-ALANINE-CARBOXYPEPTIDASE/ENDOPEPTIDASE AMPH"/>
    <property type="match status" value="1"/>
</dbReference>
<dbReference type="InterPro" id="IPR050491">
    <property type="entry name" value="AmpC-like"/>
</dbReference>
<evidence type="ECO:0000313" key="4">
    <source>
        <dbReference type="EMBL" id="GGT32402.1"/>
    </source>
</evidence>
<dbReference type="Gene3D" id="3.40.710.10">
    <property type="entry name" value="DD-peptidase/beta-lactamase superfamily"/>
    <property type="match status" value="1"/>
</dbReference>
<sequence>MPEARTTAARRTARRTGAVAAAAAGLMAATTALAGPATASPEGAAGDAPPAPHAATRQAMDAQVTAGVPGVTGQVADAHGVWIGTAGVADLGTGRPRGGQDRYRIGSITKTFVSTVLLQLQAEGRIDLDDSVDEWLPGLVEGNGHDGGRITVRQLLNHTSGVYNYTADPGFQQTVFGPGFLEHRYDTWSPRRLVRLAMTHAPDFPPGTDWSYSNTNYVLAGLVVESVTGRPYGEEVRRRIIGPLGLRSTGVPGTDSRMPRPGGRAYSKLSEESTGTTYDVTELNPSIAWAAGEMISSSADLNRFTSALLSGRLLTPAGLREMTATIPAGEQPPGSATYGLGLMRLKLSCGKEVWGHTGGIHGSLSGAVTTKNGRHSLAFNLNGDWTGDPIALMEAEYCGTTATAREEGSAERPMPLL</sequence>
<keyword evidence="2" id="KW-0732">Signal</keyword>
<dbReference type="AlphaFoldDB" id="A0A918H1J1"/>
<organism evidence="4 5">
    <name type="scientific">Streptomyces phaeofaciens</name>
    <dbReference type="NCBI Taxonomy" id="68254"/>
    <lineage>
        <taxon>Bacteria</taxon>
        <taxon>Bacillati</taxon>
        <taxon>Actinomycetota</taxon>
        <taxon>Actinomycetes</taxon>
        <taxon>Kitasatosporales</taxon>
        <taxon>Streptomycetaceae</taxon>
        <taxon>Streptomyces</taxon>
    </lineage>
</organism>
<evidence type="ECO:0000259" key="3">
    <source>
        <dbReference type="Pfam" id="PF00144"/>
    </source>
</evidence>
<dbReference type="PANTHER" id="PTHR46825:SF7">
    <property type="entry name" value="D-ALANYL-D-ALANINE CARBOXYPEPTIDASE"/>
    <property type="match status" value="1"/>
</dbReference>
<gene>
    <name evidence="4" type="ORF">GCM10010226_05750</name>
</gene>
<feature type="region of interest" description="Disordered" evidence="1">
    <location>
        <begin position="37"/>
        <end position="59"/>
    </location>
</feature>
<accession>A0A918H1J1</accession>
<feature type="region of interest" description="Disordered" evidence="1">
    <location>
        <begin position="247"/>
        <end position="273"/>
    </location>
</feature>
<keyword evidence="5" id="KW-1185">Reference proteome</keyword>
<keyword evidence="4" id="KW-0645">Protease</keyword>
<evidence type="ECO:0000256" key="2">
    <source>
        <dbReference type="SAM" id="SignalP"/>
    </source>
</evidence>
<feature type="domain" description="Beta-lactamase-related" evidence="3">
    <location>
        <begin position="59"/>
        <end position="364"/>
    </location>
</feature>
<dbReference type="Proteomes" id="UP000646776">
    <property type="component" value="Unassembled WGS sequence"/>
</dbReference>